<keyword evidence="2" id="KW-1185">Reference proteome</keyword>
<evidence type="ECO:0000313" key="1">
    <source>
        <dbReference type="EMBL" id="CAH3185207.1"/>
    </source>
</evidence>
<dbReference type="EMBL" id="CALNXK010000416">
    <property type="protein sequence ID" value="CAH3185207.1"/>
    <property type="molecule type" value="Genomic_DNA"/>
</dbReference>
<organism evidence="1 2">
    <name type="scientific">Porites lobata</name>
    <dbReference type="NCBI Taxonomy" id="104759"/>
    <lineage>
        <taxon>Eukaryota</taxon>
        <taxon>Metazoa</taxon>
        <taxon>Cnidaria</taxon>
        <taxon>Anthozoa</taxon>
        <taxon>Hexacorallia</taxon>
        <taxon>Scleractinia</taxon>
        <taxon>Fungiina</taxon>
        <taxon>Poritidae</taxon>
        <taxon>Porites</taxon>
    </lineage>
</organism>
<accession>A0ABN8S0H4</accession>
<proteinExistence type="predicted"/>
<dbReference type="Proteomes" id="UP001159405">
    <property type="component" value="Unassembled WGS sequence"/>
</dbReference>
<gene>
    <name evidence="1" type="ORF">PLOB_00032193</name>
</gene>
<evidence type="ECO:0000313" key="2">
    <source>
        <dbReference type="Proteomes" id="UP001159405"/>
    </source>
</evidence>
<feature type="non-terminal residue" evidence="1">
    <location>
        <position position="1"/>
    </location>
</feature>
<comment type="caution">
    <text evidence="1">The sequence shown here is derived from an EMBL/GenBank/DDBJ whole genome shotgun (WGS) entry which is preliminary data.</text>
</comment>
<name>A0ABN8S0H4_9CNID</name>
<reference evidence="1 2" key="1">
    <citation type="submission" date="2022-05" db="EMBL/GenBank/DDBJ databases">
        <authorList>
            <consortium name="Genoscope - CEA"/>
            <person name="William W."/>
        </authorList>
    </citation>
    <scope>NUCLEOTIDE SEQUENCE [LARGE SCALE GENOMIC DNA]</scope>
</reference>
<protein>
    <submittedName>
        <fullName evidence="1">Uncharacterized protein</fullName>
    </submittedName>
</protein>
<sequence>RYTQTTVLYSHISVSVSYQNKLNIIKVSQNNCIRCIFSANKTDSPTPYFTLLEILKLENTFKLKIGTDLYATNQNLCRPFSRTNYGLARFSVVASQTWEAAPMKIKCLPSNSFKKEYKLFLLDSQAS</sequence>